<accession>A0A151ZJW3</accession>
<gene>
    <name evidence="1" type="ORF">DLAC_04512</name>
</gene>
<dbReference type="EMBL" id="LODT01000022">
    <property type="protein sequence ID" value="KYQ94217.1"/>
    <property type="molecule type" value="Genomic_DNA"/>
</dbReference>
<dbReference type="AlphaFoldDB" id="A0A151ZJW3"/>
<keyword evidence="2" id="KW-1185">Reference proteome</keyword>
<proteinExistence type="predicted"/>
<name>A0A151ZJW3_TIELA</name>
<evidence type="ECO:0000313" key="1">
    <source>
        <dbReference type="EMBL" id="KYQ94217.1"/>
    </source>
</evidence>
<protein>
    <recommendedName>
        <fullName evidence="3">F-box domain-containing protein</fullName>
    </recommendedName>
</protein>
<dbReference type="Proteomes" id="UP000076078">
    <property type="component" value="Unassembled WGS sequence"/>
</dbReference>
<dbReference type="InParanoid" id="A0A151ZJW3"/>
<evidence type="ECO:0008006" key="3">
    <source>
        <dbReference type="Google" id="ProtNLM"/>
    </source>
</evidence>
<organism evidence="1 2">
    <name type="scientific">Tieghemostelium lacteum</name>
    <name type="common">Slime mold</name>
    <name type="synonym">Dictyostelium lacteum</name>
    <dbReference type="NCBI Taxonomy" id="361077"/>
    <lineage>
        <taxon>Eukaryota</taxon>
        <taxon>Amoebozoa</taxon>
        <taxon>Evosea</taxon>
        <taxon>Eumycetozoa</taxon>
        <taxon>Dictyostelia</taxon>
        <taxon>Dictyosteliales</taxon>
        <taxon>Raperosteliaceae</taxon>
        <taxon>Tieghemostelium</taxon>
    </lineage>
</organism>
<evidence type="ECO:0000313" key="2">
    <source>
        <dbReference type="Proteomes" id="UP000076078"/>
    </source>
</evidence>
<reference evidence="1 2" key="1">
    <citation type="submission" date="2015-12" db="EMBL/GenBank/DDBJ databases">
        <title>Dictyostelia acquired genes for synthesis and detection of signals that induce cell-type specialization by lateral gene transfer from prokaryotes.</title>
        <authorList>
            <person name="Gloeckner G."/>
            <person name="Schaap P."/>
        </authorList>
    </citation>
    <scope>NUCLEOTIDE SEQUENCE [LARGE SCALE GENOMIC DNA]</scope>
    <source>
        <strain evidence="1 2">TK</strain>
    </source>
</reference>
<sequence>MIPIFPNTVIKYILNLSIDIERDIYNLTFIVSKLTLICKEWNEKIIPTLKTSLDINFDRTLDKKIQLKRCTNILARYNIYFKINLDSDTEIQPTFIERVESFLVYNSNIPMISNIDRLYPNLKEIIVNLSNKKAQFPILENIKYHLNCTSPNVPLIDSEESIEFIFGQNNFYKISVCWVKLEFNPPLQISTQLTVLKLSNCHINSDLLCQILEKSQNLQQIELTHLINESFDKALEVSIQFFHFRRLVCEDGVFSLLDIWSDKSNLKEININDRLPIDKYIKEMVSLDNLIVEYSIQPTLNFLEESIQLNVPHLTHLTIQTILTNSNVLLQNHYITTLSFEKLGFNSLIAIAKLNHPTITTLEIGEFQLDGNLEDLQLHIQNNYTIKQLLIYSFVNWNFRPGVSKNDIPLTFITEILRVNRTLVSLVLIISSINEPNCKEFDQVLSNNNVLKNLFVSRYSKLDLNLLPICNKYNINFNPNLHDLRFQKLIK</sequence>
<comment type="caution">
    <text evidence="1">The sequence shown here is derived from an EMBL/GenBank/DDBJ whole genome shotgun (WGS) entry which is preliminary data.</text>
</comment>